<feature type="domain" description="PARG catalytic Macro" evidence="6">
    <location>
        <begin position="246"/>
        <end position="449"/>
    </location>
</feature>
<keyword evidence="3" id="KW-0378">Hydrolase</keyword>
<feature type="active site" evidence="4">
    <location>
        <position position="276"/>
    </location>
</feature>
<dbReference type="GO" id="GO:0006282">
    <property type="term" value="P:regulation of DNA repair"/>
    <property type="evidence" value="ECO:0007669"/>
    <property type="project" value="InterPro"/>
</dbReference>
<dbReference type="AlphaFoldDB" id="A0A7S4W4I1"/>
<dbReference type="GO" id="GO:0004649">
    <property type="term" value="F:poly(ADP-ribose) glycohydrolase activity"/>
    <property type="evidence" value="ECO:0007669"/>
    <property type="project" value="UniProtKB-EC"/>
</dbReference>
<feature type="active site" evidence="4">
    <location>
        <position position="295"/>
    </location>
</feature>
<feature type="binding site" evidence="5">
    <location>
        <position position="334"/>
    </location>
    <ligand>
        <name>substrate</name>
    </ligand>
</feature>
<dbReference type="GO" id="GO:0005737">
    <property type="term" value="C:cytoplasm"/>
    <property type="evidence" value="ECO:0007669"/>
    <property type="project" value="TreeGrafter"/>
</dbReference>
<dbReference type="GO" id="GO:0009225">
    <property type="term" value="P:nucleotide-sugar metabolic process"/>
    <property type="evidence" value="ECO:0007669"/>
    <property type="project" value="TreeGrafter"/>
</dbReference>
<protein>
    <recommendedName>
        <fullName evidence="2">poly(ADP-ribose) glycohydrolase</fullName>
        <ecNumber evidence="2">3.2.1.143</ecNumber>
    </recommendedName>
</protein>
<dbReference type="PANTHER" id="PTHR12837">
    <property type="entry name" value="POLY ADP-RIBOSE GLYCOHYDROLASE"/>
    <property type="match status" value="1"/>
</dbReference>
<dbReference type="GO" id="GO:0005634">
    <property type="term" value="C:nucleus"/>
    <property type="evidence" value="ECO:0007669"/>
    <property type="project" value="TreeGrafter"/>
</dbReference>
<feature type="domain" description="PARG helical" evidence="7">
    <location>
        <begin position="126"/>
        <end position="237"/>
    </location>
</feature>
<accession>A0A7S4W4I1</accession>
<evidence type="ECO:0000256" key="3">
    <source>
        <dbReference type="ARBA" id="ARBA00022801"/>
    </source>
</evidence>
<dbReference type="EC" id="3.2.1.143" evidence="2"/>
<dbReference type="GO" id="GO:1990966">
    <property type="term" value="P:ATP generation from poly-ADP-D-ribose"/>
    <property type="evidence" value="ECO:0007669"/>
    <property type="project" value="TreeGrafter"/>
</dbReference>
<dbReference type="GO" id="GO:0005975">
    <property type="term" value="P:carbohydrate metabolic process"/>
    <property type="evidence" value="ECO:0007669"/>
    <property type="project" value="InterPro"/>
</dbReference>
<sequence length="498" mass="54880">MTLAQALAARCFIMGSGCSARGAPSRVAVDVEGGARGSHPSWNKPLAKQPSVLFFHDHDAALWSQIAESLRSFAERCKSGAIASVLDLLQHLREIRRLTCNHHKLVFLKKAITCAPDVNICTLEVMLQTVMPFLALLVRDLPVLFRDGLRCMPQGRTDQVFLTRRQCVALLAAALFGAIPSPDLQVKAQARRLSMPGFDLGFVLDAEVTKCLCLLCYFAQVAEAQDGFLEEVVSFARRVEEVKSLEFWRMVNKPLTRASVMEHSGIEDSHENLQADFANEYLGGGVLQRGNVQEEIRFSVCPECLVGMLICEQMLFNEAIFIVGAQQFCRYRGYGGSFAFDSPYREVPRGTADRRGRVGPHIVALDALVFPGEAQYEEVYIHRELTKAFVACLGDLSEDACKRRPAFATGNWGCGVFGGDPQLKCLIQWIAASVAERDMVYFPYGDARMAGVGKVFDAIQSSGARCNDLFRLLTLGHKAKSVFKDVLKALPQGAAKPS</sequence>
<gene>
    <name evidence="8" type="ORF">AMON00008_LOCUS53420</name>
</gene>
<dbReference type="Pfam" id="PF05028">
    <property type="entry name" value="PARG_cat_C"/>
    <property type="match status" value="1"/>
</dbReference>
<dbReference type="InterPro" id="IPR007724">
    <property type="entry name" value="Poly_GlycHdrlase"/>
</dbReference>
<evidence type="ECO:0000259" key="7">
    <source>
        <dbReference type="Pfam" id="PF20811"/>
    </source>
</evidence>
<comment type="similarity">
    <text evidence="1">Belongs to the poly(ADP-ribose) glycohydrolase family.</text>
</comment>
<evidence type="ECO:0000256" key="2">
    <source>
        <dbReference type="ARBA" id="ARBA00012255"/>
    </source>
</evidence>
<dbReference type="EMBL" id="HBNR01075198">
    <property type="protein sequence ID" value="CAE4651537.1"/>
    <property type="molecule type" value="Transcribed_RNA"/>
</dbReference>
<name>A0A7S4W4I1_9DINO</name>
<evidence type="ECO:0000313" key="8">
    <source>
        <dbReference type="EMBL" id="CAE4651537.1"/>
    </source>
</evidence>
<dbReference type="InterPro" id="IPR048362">
    <property type="entry name" value="PARG_helical"/>
</dbReference>
<reference evidence="8" key="1">
    <citation type="submission" date="2021-01" db="EMBL/GenBank/DDBJ databases">
        <authorList>
            <person name="Corre E."/>
            <person name="Pelletier E."/>
            <person name="Niang G."/>
            <person name="Scheremetjew M."/>
            <person name="Finn R."/>
            <person name="Kale V."/>
            <person name="Holt S."/>
            <person name="Cochrane G."/>
            <person name="Meng A."/>
            <person name="Brown T."/>
            <person name="Cohen L."/>
        </authorList>
    </citation>
    <scope>NUCLEOTIDE SEQUENCE</scope>
    <source>
        <strain evidence="8">CCMP3105</strain>
    </source>
</reference>
<feature type="binding site" evidence="5">
    <location>
        <position position="293"/>
    </location>
    <ligand>
        <name>substrate</name>
    </ligand>
</feature>
<proteinExistence type="inferred from homology"/>
<organism evidence="8">
    <name type="scientific">Alexandrium monilatum</name>
    <dbReference type="NCBI Taxonomy" id="311494"/>
    <lineage>
        <taxon>Eukaryota</taxon>
        <taxon>Sar</taxon>
        <taxon>Alveolata</taxon>
        <taxon>Dinophyceae</taxon>
        <taxon>Gonyaulacales</taxon>
        <taxon>Pyrocystaceae</taxon>
        <taxon>Alexandrium</taxon>
    </lineage>
</organism>
<feature type="binding site" evidence="5">
    <location>
        <position position="279"/>
    </location>
    <ligand>
        <name>substrate</name>
    </ligand>
</feature>
<feature type="active site" evidence="4">
    <location>
        <position position="294"/>
    </location>
</feature>
<dbReference type="PANTHER" id="PTHR12837:SF0">
    <property type="entry name" value="POLY(ADP-RIBOSE) GLYCOHYDROLASE"/>
    <property type="match status" value="1"/>
</dbReference>
<dbReference type="InterPro" id="IPR046372">
    <property type="entry name" value="PARG_cat_C"/>
</dbReference>
<evidence type="ECO:0000256" key="5">
    <source>
        <dbReference type="PIRSR" id="PIRSR607724-2"/>
    </source>
</evidence>
<evidence type="ECO:0000259" key="6">
    <source>
        <dbReference type="Pfam" id="PF05028"/>
    </source>
</evidence>
<evidence type="ECO:0000256" key="1">
    <source>
        <dbReference type="ARBA" id="ARBA00009545"/>
    </source>
</evidence>
<evidence type="ECO:0000256" key="4">
    <source>
        <dbReference type="PIRSR" id="PIRSR607724-1"/>
    </source>
</evidence>
<dbReference type="Pfam" id="PF20811">
    <property type="entry name" value="PARG_cat_N"/>
    <property type="match status" value="1"/>
</dbReference>